<dbReference type="Proteomes" id="UP001229209">
    <property type="component" value="Unassembled WGS sequence"/>
</dbReference>
<accession>A0ABT9LXI0</accession>
<organism evidence="1 2">
    <name type="scientific">Alicyclobacillus tolerans</name>
    <dbReference type="NCBI Taxonomy" id="90970"/>
    <lineage>
        <taxon>Bacteria</taxon>
        <taxon>Bacillati</taxon>
        <taxon>Bacillota</taxon>
        <taxon>Bacilli</taxon>
        <taxon>Bacillales</taxon>
        <taxon>Alicyclobacillaceae</taxon>
        <taxon>Alicyclobacillus</taxon>
    </lineage>
</organism>
<gene>
    <name evidence="1" type="ORF">J2S04_001906</name>
</gene>
<proteinExistence type="predicted"/>
<comment type="caution">
    <text evidence="1">The sequence shown here is derived from an EMBL/GenBank/DDBJ whole genome shotgun (WGS) entry which is preliminary data.</text>
</comment>
<reference evidence="1 2" key="1">
    <citation type="submission" date="2023-07" db="EMBL/GenBank/DDBJ databases">
        <title>Genomic Encyclopedia of Type Strains, Phase IV (KMG-IV): sequencing the most valuable type-strain genomes for metagenomic binning, comparative biology and taxonomic classification.</title>
        <authorList>
            <person name="Goeker M."/>
        </authorList>
    </citation>
    <scope>NUCLEOTIDE SEQUENCE [LARGE SCALE GENOMIC DNA]</scope>
    <source>
        <strain evidence="1 2">DSM 25924</strain>
    </source>
</reference>
<dbReference type="EMBL" id="JAURUO010000009">
    <property type="protein sequence ID" value="MDP9728955.1"/>
    <property type="molecule type" value="Genomic_DNA"/>
</dbReference>
<dbReference type="RefSeq" id="WP_203114267.1">
    <property type="nucleotide sequence ID" value="NZ_JAURUO010000009.1"/>
</dbReference>
<sequence length="202" mass="23959">MMPDPYETFHPEDAAPWRVIFRLGPKFFADSTWLQTEQVCVEHWLHALRCAEIRVWKDTLIQTGMEVGSGKEHLARPWEEGKAFVERWLFPLWERWQKMLSFVPFPDGSWARERVENGVLRILSPDAVEVLKTDVAARSEQEELLWRFLRARCQSDPEKTRQLEELYQAHVKLEKGSEGWQLNPRGQEDAAWIVQTLQRQFR</sequence>
<name>A0ABT9LXI0_9BACL</name>
<keyword evidence="2" id="KW-1185">Reference proteome</keyword>
<evidence type="ECO:0000313" key="1">
    <source>
        <dbReference type="EMBL" id="MDP9728955.1"/>
    </source>
</evidence>
<evidence type="ECO:0000313" key="2">
    <source>
        <dbReference type="Proteomes" id="UP001229209"/>
    </source>
</evidence>
<protein>
    <submittedName>
        <fullName evidence="1">Uncharacterized protein</fullName>
    </submittedName>
</protein>